<reference evidence="1" key="1">
    <citation type="journal article" date="2015" name="PLoS ONE">
        <title>Comprehensive Evaluation of Toxoplasma gondii VEG and Neospora caninum LIV Genomes with Tachyzoite Stage Transcriptome and Proteome Defines Novel Transcript Features.</title>
        <authorList>
            <person name="Ramaprasad A."/>
            <person name="Mourier T."/>
            <person name="Naeem R."/>
            <person name="Malas T.B."/>
            <person name="Moussa E."/>
            <person name="Panigrahi A."/>
            <person name="Vermont S.J."/>
            <person name="Otto T.D."/>
            <person name="Wastling J."/>
            <person name="Pain A."/>
        </authorList>
    </citation>
    <scope>NUCLEOTIDE SEQUENCE</scope>
    <source>
        <strain evidence="1">Liverpool</strain>
    </source>
</reference>
<dbReference type="AlphaFoldDB" id="A0A0F7UM45"/>
<accession>A0A0F7UM45</accession>
<name>A0A0F7UM45_NEOCL</name>
<organism evidence="1">
    <name type="scientific">Neospora caninum (strain Liverpool)</name>
    <dbReference type="NCBI Taxonomy" id="572307"/>
    <lineage>
        <taxon>Eukaryota</taxon>
        <taxon>Sar</taxon>
        <taxon>Alveolata</taxon>
        <taxon>Apicomplexa</taxon>
        <taxon>Conoidasida</taxon>
        <taxon>Coccidia</taxon>
        <taxon>Eucoccidiorida</taxon>
        <taxon>Eimeriorina</taxon>
        <taxon>Sarcocystidae</taxon>
        <taxon>Neospora</taxon>
    </lineage>
</organism>
<gene>
    <name evidence="1" type="ORF">BN1204_057520</name>
</gene>
<evidence type="ECO:0000313" key="1">
    <source>
        <dbReference type="EMBL" id="CEL70061.1"/>
    </source>
</evidence>
<protein>
    <submittedName>
        <fullName evidence="1">Uncharacterized protein</fullName>
    </submittedName>
</protein>
<proteinExistence type="predicted"/>
<dbReference type="EMBL" id="LN714486">
    <property type="protein sequence ID" value="CEL70061.1"/>
    <property type="molecule type" value="Genomic_DNA"/>
</dbReference>
<sequence>MQRSCFAVLFSVARCLWPGRRFFLFPAASACFVCVCLFSCLRSFSAAVAISSPSFSVCDSSLGLAPRVLSAPASRLAPRFSLLSQARPSASPEGCKEANTGAVVQNVVRGKSLSRAVPPPDEQTTDARFAARKRVDGIRAPFAVLPTARFASFIASSGSEAVTEMSLGGAWEVKADLRLAVSELADQLSGQPRGAEGAQGGSSLFSRWLSTGQKAKRDRNWRRHPLFRALDELASDTALSLTLNVNREGHLAAGRGSAGQIFKSNPFPPAVWQLKRQPFSALSVEIEVPFPPNDPEFILVFVAPVEPGHFLPSSVRVNRGRLFVAVSPFLPWQKIEIGTFSMHPKTLKAIVDPALL</sequence>